<accession>A0A285EFF4</accession>
<evidence type="ECO:0000313" key="1">
    <source>
        <dbReference type="EMBL" id="SNX97849.1"/>
    </source>
</evidence>
<dbReference type="PANTHER" id="PTHR43760:SF1">
    <property type="entry name" value="ENDORIBONUCLEASE L-PSP_CHORISMATE MUTASE-LIKE DOMAIN-CONTAINING PROTEIN"/>
    <property type="match status" value="1"/>
</dbReference>
<keyword evidence="2" id="KW-1185">Reference proteome</keyword>
<name>A0A285EFF4_9ACTN</name>
<protein>
    <submittedName>
        <fullName evidence="1">Enamine deaminase RidA, house cleaning of reactive enamine intermediates, YjgF/YER057c/UK114 family</fullName>
    </submittedName>
</protein>
<dbReference type="AlphaFoldDB" id="A0A285EFF4"/>
<organism evidence="1 2">
    <name type="scientific">Geodermatophilus sabuli</name>
    <dbReference type="NCBI Taxonomy" id="1564158"/>
    <lineage>
        <taxon>Bacteria</taxon>
        <taxon>Bacillati</taxon>
        <taxon>Actinomycetota</taxon>
        <taxon>Actinomycetes</taxon>
        <taxon>Geodermatophilales</taxon>
        <taxon>Geodermatophilaceae</taxon>
        <taxon>Geodermatophilus</taxon>
    </lineage>
</organism>
<dbReference type="PANTHER" id="PTHR43760">
    <property type="entry name" value="ENDORIBONUCLEASE-RELATED"/>
    <property type="match status" value="1"/>
</dbReference>
<evidence type="ECO:0000313" key="2">
    <source>
        <dbReference type="Proteomes" id="UP000219514"/>
    </source>
</evidence>
<dbReference type="InterPro" id="IPR035959">
    <property type="entry name" value="RutC-like_sf"/>
</dbReference>
<dbReference type="CDD" id="cd02199">
    <property type="entry name" value="YjgF_YER057c_UK114_like_1"/>
    <property type="match status" value="1"/>
</dbReference>
<dbReference type="Pfam" id="PF01042">
    <property type="entry name" value="Ribonuc_L-PSP"/>
    <property type="match status" value="1"/>
</dbReference>
<reference evidence="1 2" key="1">
    <citation type="submission" date="2017-09" db="EMBL/GenBank/DDBJ databases">
        <authorList>
            <person name="Ehlers B."/>
            <person name="Leendertz F.H."/>
        </authorList>
    </citation>
    <scope>NUCLEOTIDE SEQUENCE [LARGE SCALE GENOMIC DNA]</scope>
    <source>
        <strain evidence="1 2">DSM 46844</strain>
    </source>
</reference>
<dbReference type="InterPro" id="IPR006175">
    <property type="entry name" value="YjgF/YER057c/UK114"/>
</dbReference>
<dbReference type="SUPFAM" id="SSF55298">
    <property type="entry name" value="YjgF-like"/>
    <property type="match status" value="1"/>
</dbReference>
<proteinExistence type="predicted"/>
<gene>
    <name evidence="1" type="ORF">SAMN06893097_108215</name>
</gene>
<dbReference type="Gene3D" id="3.30.1330.40">
    <property type="entry name" value="RutC-like"/>
    <property type="match status" value="1"/>
</dbReference>
<dbReference type="InterPro" id="IPR013813">
    <property type="entry name" value="Endoribo_LPSP/chorism_mut-like"/>
</dbReference>
<dbReference type="Proteomes" id="UP000219514">
    <property type="component" value="Unassembled WGS sequence"/>
</dbReference>
<sequence length="130" mass="12901">MPAVVHGDLVWTAGMTPRRAGELVVRGVVGADVDLATAREAAGLAIGNALTAIAETVGDLGGVRALKLTVFVAAVDGFTQHPAVADGASAVLRERLGERGIVARSAVGVRTLPSGAPVEVELVAAVGASA</sequence>
<dbReference type="EMBL" id="OBDO01000008">
    <property type="protein sequence ID" value="SNX97849.1"/>
    <property type="molecule type" value="Genomic_DNA"/>
</dbReference>